<dbReference type="Pfam" id="PF02643">
    <property type="entry name" value="DUF192"/>
    <property type="match status" value="1"/>
</dbReference>
<protein>
    <recommendedName>
        <fullName evidence="3">DUF192 domain-containing protein</fullName>
    </recommendedName>
</protein>
<dbReference type="OrthoDB" id="9813379at2"/>
<keyword evidence="2" id="KW-1185">Reference proteome</keyword>
<comment type="caution">
    <text evidence="1">The sequence shown here is derived from an EMBL/GenBank/DDBJ whole genome shotgun (WGS) entry which is preliminary data.</text>
</comment>
<dbReference type="Gene3D" id="2.60.120.1140">
    <property type="entry name" value="Protein of unknown function DUF192"/>
    <property type="match status" value="1"/>
</dbReference>
<evidence type="ECO:0008006" key="3">
    <source>
        <dbReference type="Google" id="ProtNLM"/>
    </source>
</evidence>
<dbReference type="EMBL" id="MLBF01000002">
    <property type="protein sequence ID" value="OLN33634.1"/>
    <property type="molecule type" value="Genomic_DNA"/>
</dbReference>
<evidence type="ECO:0000313" key="1">
    <source>
        <dbReference type="EMBL" id="OLN33634.1"/>
    </source>
</evidence>
<gene>
    <name evidence="1" type="ORF">DSOL_0344</name>
</gene>
<evidence type="ECO:0000313" key="2">
    <source>
        <dbReference type="Proteomes" id="UP000186102"/>
    </source>
</evidence>
<dbReference type="AlphaFoldDB" id="A0A1Q8R215"/>
<dbReference type="InterPro" id="IPR003795">
    <property type="entry name" value="DUF192"/>
</dbReference>
<dbReference type="Proteomes" id="UP000186102">
    <property type="component" value="Unassembled WGS sequence"/>
</dbReference>
<accession>A0A1Q8R215</accession>
<reference evidence="1 2" key="1">
    <citation type="submission" date="2016-09" db="EMBL/GenBank/DDBJ databases">
        <title>Complete genome of Desulfosporosinus sp. OL.</title>
        <authorList>
            <person name="Mardanov A."/>
            <person name="Beletsky A."/>
            <person name="Panova A."/>
            <person name="Karnachuk O."/>
            <person name="Ravin N."/>
        </authorList>
    </citation>
    <scope>NUCLEOTIDE SEQUENCE [LARGE SCALE GENOMIC DNA]</scope>
    <source>
        <strain evidence="1 2">OL</strain>
    </source>
</reference>
<dbReference type="RefSeq" id="WP_075363170.1">
    <property type="nucleotide sequence ID" value="NZ_MLBF01000002.1"/>
</dbReference>
<dbReference type="STRING" id="1888891.DSOL_0344"/>
<name>A0A1Q8R215_9FIRM</name>
<proteinExistence type="predicted"/>
<sequence length="119" mass="13814">MKSGRLRNQRTGQIVGKWVWKADSFWTRFRGLLGRSNLEPGEGLWLLPCQQVHMWGMKFSLSVWFIDQSGQVCELVDELSPWKISPRIRNAVSILEFPKGWGKATDTELGDELVWEEHL</sequence>
<dbReference type="InterPro" id="IPR038695">
    <property type="entry name" value="Saro_0823-like_sf"/>
</dbReference>
<organism evidence="1 2">
    <name type="scientific">Desulfosporosinus metallidurans</name>
    <dbReference type="NCBI Taxonomy" id="1888891"/>
    <lineage>
        <taxon>Bacteria</taxon>
        <taxon>Bacillati</taxon>
        <taxon>Bacillota</taxon>
        <taxon>Clostridia</taxon>
        <taxon>Eubacteriales</taxon>
        <taxon>Desulfitobacteriaceae</taxon>
        <taxon>Desulfosporosinus</taxon>
    </lineage>
</organism>